<reference evidence="4" key="1">
    <citation type="journal article" date="2014" name="Front. Microbiol.">
        <title>High frequency of phylogenetically diverse reductive dehalogenase-homologous genes in deep subseafloor sedimentary metagenomes.</title>
        <authorList>
            <person name="Kawai M."/>
            <person name="Futagami T."/>
            <person name="Toyoda A."/>
            <person name="Takaki Y."/>
            <person name="Nishi S."/>
            <person name="Hori S."/>
            <person name="Arai W."/>
            <person name="Tsubouchi T."/>
            <person name="Morono Y."/>
            <person name="Uchiyama I."/>
            <person name="Ito T."/>
            <person name="Fujiyama A."/>
            <person name="Inagaki F."/>
            <person name="Takami H."/>
        </authorList>
    </citation>
    <scope>NUCLEOTIDE SEQUENCE</scope>
    <source>
        <strain evidence="4">Expedition CK06-06</strain>
    </source>
</reference>
<dbReference type="Pfam" id="PF20256">
    <property type="entry name" value="MoCoBD_2"/>
    <property type="match status" value="1"/>
</dbReference>
<dbReference type="PANTHER" id="PTHR11908">
    <property type="entry name" value="XANTHINE DEHYDROGENASE"/>
    <property type="match status" value="1"/>
</dbReference>
<gene>
    <name evidence="4" type="ORF">S12H4_37542</name>
</gene>
<protein>
    <submittedName>
        <fullName evidence="4">Uncharacterized protein</fullName>
    </submittedName>
</protein>
<dbReference type="Gene3D" id="3.30.365.10">
    <property type="entry name" value="Aldehyde oxidase/xanthine dehydrogenase, molybdopterin binding domain"/>
    <property type="match status" value="2"/>
</dbReference>
<feature type="domain" description="Aldehyde oxidase/xanthine dehydrogenase first molybdopterin binding" evidence="2">
    <location>
        <begin position="1"/>
        <end position="97"/>
    </location>
</feature>
<accession>X1V630</accession>
<evidence type="ECO:0000313" key="4">
    <source>
        <dbReference type="EMBL" id="GAJ00115.1"/>
    </source>
</evidence>
<keyword evidence="1" id="KW-0500">Molybdenum</keyword>
<dbReference type="PANTHER" id="PTHR11908:SF132">
    <property type="entry name" value="ALDEHYDE OXIDASE 1-RELATED"/>
    <property type="match status" value="1"/>
</dbReference>
<dbReference type="GO" id="GO:0016491">
    <property type="term" value="F:oxidoreductase activity"/>
    <property type="evidence" value="ECO:0007669"/>
    <property type="project" value="InterPro"/>
</dbReference>
<dbReference type="SUPFAM" id="SSF56003">
    <property type="entry name" value="Molybdenum cofactor-binding domain"/>
    <property type="match status" value="1"/>
</dbReference>
<evidence type="ECO:0000256" key="1">
    <source>
        <dbReference type="ARBA" id="ARBA00022505"/>
    </source>
</evidence>
<dbReference type="AlphaFoldDB" id="X1V630"/>
<sequence length="268" mass="28979">FKKDGTFHGFKAQMITDAGAFTHEGPAMTDCASVSARGPYVCPNYVIDGYCVYTNKIVPGAFRGFGCFQVSFAREVMFDIAAEELGISPLDIRFKNFSKAGDTTVSGQIIRSPGAAKCLEKVRKVHKLDEPIKGKNRGRGFVAIEMMTGLLASCVFIKINEDGSVNVMSGASSIGCGTVTTLAQIAAEALTIDVNKVTVHLSDTETTPYDWGNFSDRITLSVGNAILIAVEDIKKQLFEIVAEKFEVSIDDLELKNGRVMVKALPEKS</sequence>
<dbReference type="Pfam" id="PF02738">
    <property type="entry name" value="MoCoBD_1"/>
    <property type="match status" value="1"/>
</dbReference>
<dbReference type="GO" id="GO:0005506">
    <property type="term" value="F:iron ion binding"/>
    <property type="evidence" value="ECO:0007669"/>
    <property type="project" value="InterPro"/>
</dbReference>
<dbReference type="InterPro" id="IPR008274">
    <property type="entry name" value="AldOxase/xan_DH_MoCoBD1"/>
</dbReference>
<name>X1V630_9ZZZZ</name>
<comment type="caution">
    <text evidence="4">The sequence shown here is derived from an EMBL/GenBank/DDBJ whole genome shotgun (WGS) entry which is preliminary data.</text>
</comment>
<dbReference type="InterPro" id="IPR037165">
    <property type="entry name" value="AldOxase/xan_DH_Mopterin-bd_sf"/>
</dbReference>
<evidence type="ECO:0000259" key="3">
    <source>
        <dbReference type="Pfam" id="PF20256"/>
    </source>
</evidence>
<evidence type="ECO:0000259" key="2">
    <source>
        <dbReference type="Pfam" id="PF02738"/>
    </source>
</evidence>
<feature type="domain" description="Aldehyde oxidase/xanthine dehydrogenase second molybdopterin binding" evidence="3">
    <location>
        <begin position="133"/>
        <end position="262"/>
    </location>
</feature>
<proteinExistence type="predicted"/>
<feature type="non-terminal residue" evidence="4">
    <location>
        <position position="268"/>
    </location>
</feature>
<feature type="non-terminal residue" evidence="4">
    <location>
        <position position="1"/>
    </location>
</feature>
<dbReference type="InterPro" id="IPR016208">
    <property type="entry name" value="Ald_Oxase/xanthine_DH-like"/>
</dbReference>
<dbReference type="InterPro" id="IPR046867">
    <property type="entry name" value="AldOxase/xan_DH_MoCoBD2"/>
</dbReference>
<organism evidence="4">
    <name type="scientific">marine sediment metagenome</name>
    <dbReference type="NCBI Taxonomy" id="412755"/>
    <lineage>
        <taxon>unclassified sequences</taxon>
        <taxon>metagenomes</taxon>
        <taxon>ecological metagenomes</taxon>
    </lineage>
</organism>
<dbReference type="EMBL" id="BARW01022505">
    <property type="protein sequence ID" value="GAJ00115.1"/>
    <property type="molecule type" value="Genomic_DNA"/>
</dbReference>